<dbReference type="EMBL" id="KI894034">
    <property type="protein sequence ID" value="OBR82871.1"/>
    <property type="molecule type" value="Genomic_DNA"/>
</dbReference>
<dbReference type="VEuPathDB" id="FungiDB:I303_06428"/>
<organism evidence="3">
    <name type="scientific">Kwoniella dejecticola CBS 10117</name>
    <dbReference type="NCBI Taxonomy" id="1296121"/>
    <lineage>
        <taxon>Eukaryota</taxon>
        <taxon>Fungi</taxon>
        <taxon>Dikarya</taxon>
        <taxon>Basidiomycota</taxon>
        <taxon>Agaricomycotina</taxon>
        <taxon>Tremellomycetes</taxon>
        <taxon>Tremellales</taxon>
        <taxon>Cryptococcaceae</taxon>
        <taxon>Kwoniella</taxon>
    </lineage>
</organism>
<dbReference type="EMBL" id="CP144538">
    <property type="protein sequence ID" value="WWC64417.1"/>
    <property type="molecule type" value="Genomic_DNA"/>
</dbReference>
<dbReference type="KEGG" id="kdj:28970127"/>
<accession>A0A1A5ZYI4</accession>
<dbReference type="RefSeq" id="XP_018260713.1">
    <property type="nucleotide sequence ID" value="XM_018409710.1"/>
</dbReference>
<reference evidence="4" key="3">
    <citation type="submission" date="2024-02" db="EMBL/GenBank/DDBJ databases">
        <title>Comparative genomics of Cryptococcus and Kwoniella reveals pathogenesis evolution and contrasting modes of karyotype evolution via chromosome fusion or intercentromeric recombination.</title>
        <authorList>
            <person name="Coelho M.A."/>
            <person name="David-Palma M."/>
            <person name="Shea T."/>
            <person name="Bowers K."/>
            <person name="McGinley-Smith S."/>
            <person name="Mohammad A.W."/>
            <person name="Gnirke A."/>
            <person name="Yurkov A.M."/>
            <person name="Nowrousian M."/>
            <person name="Sun S."/>
            <person name="Cuomo C.A."/>
            <person name="Heitman J."/>
        </authorList>
    </citation>
    <scope>NUCLEOTIDE SEQUENCE</scope>
    <source>
        <strain evidence="4">CBS 10117</strain>
    </source>
</reference>
<feature type="compositionally biased region" description="Acidic residues" evidence="1">
    <location>
        <begin position="222"/>
        <end position="237"/>
    </location>
</feature>
<protein>
    <submittedName>
        <fullName evidence="3">Uncharacterized protein</fullName>
    </submittedName>
</protein>
<feature type="region of interest" description="Disordered" evidence="1">
    <location>
        <begin position="87"/>
        <end position="113"/>
    </location>
</feature>
<feature type="transmembrane region" description="Helical" evidence="2">
    <location>
        <begin position="41"/>
        <end position="58"/>
    </location>
</feature>
<feature type="region of interest" description="Disordered" evidence="1">
    <location>
        <begin position="125"/>
        <end position="259"/>
    </location>
</feature>
<feature type="compositionally biased region" description="Basic and acidic residues" evidence="1">
    <location>
        <begin position="238"/>
        <end position="259"/>
    </location>
</feature>
<keyword evidence="2" id="KW-0472">Membrane</keyword>
<feature type="compositionally biased region" description="Basic and acidic residues" evidence="1">
    <location>
        <begin position="125"/>
        <end position="137"/>
    </location>
</feature>
<feature type="compositionally biased region" description="Basic and acidic residues" evidence="1">
    <location>
        <begin position="190"/>
        <end position="209"/>
    </location>
</feature>
<evidence type="ECO:0000256" key="2">
    <source>
        <dbReference type="SAM" id="Phobius"/>
    </source>
</evidence>
<reference evidence="3" key="1">
    <citation type="submission" date="2013-07" db="EMBL/GenBank/DDBJ databases">
        <title>The Genome Sequence of Cryptococcus dejecticola CBS10117.</title>
        <authorList>
            <consortium name="The Broad Institute Genome Sequencing Platform"/>
            <person name="Cuomo C."/>
            <person name="Litvintseva A."/>
            <person name="Chen Y."/>
            <person name="Heitman J."/>
            <person name="Sun S."/>
            <person name="Springer D."/>
            <person name="Dromer F."/>
            <person name="Young S.K."/>
            <person name="Zeng Q."/>
            <person name="Gargeya S."/>
            <person name="Fitzgerald M."/>
            <person name="Abouelleil A."/>
            <person name="Alvarado L."/>
            <person name="Berlin A.M."/>
            <person name="Chapman S.B."/>
            <person name="Dewar J."/>
            <person name="Goldberg J."/>
            <person name="Griggs A."/>
            <person name="Gujja S."/>
            <person name="Hansen M."/>
            <person name="Howarth C."/>
            <person name="Imamovic A."/>
            <person name="Larimer J."/>
            <person name="McCowan C."/>
            <person name="Murphy C."/>
            <person name="Pearson M."/>
            <person name="Priest M."/>
            <person name="Roberts A."/>
            <person name="Saif S."/>
            <person name="Shea T."/>
            <person name="Sykes S."/>
            <person name="Wortman J."/>
            <person name="Nusbaum C."/>
            <person name="Birren B."/>
        </authorList>
    </citation>
    <scope>NUCLEOTIDE SEQUENCE [LARGE SCALE GENOMIC DNA]</scope>
    <source>
        <strain evidence="3">CBS 10117</strain>
    </source>
</reference>
<reference evidence="4" key="2">
    <citation type="submission" date="2013-07" db="EMBL/GenBank/DDBJ databases">
        <authorList>
            <consortium name="The Broad Institute Genome Sequencing Platform"/>
            <person name="Cuomo C."/>
            <person name="Litvintseva A."/>
            <person name="Chen Y."/>
            <person name="Heitman J."/>
            <person name="Sun S."/>
            <person name="Springer D."/>
            <person name="Dromer F."/>
            <person name="Young S.K."/>
            <person name="Zeng Q."/>
            <person name="Gargeya S."/>
            <person name="Fitzgerald M."/>
            <person name="Abouelleil A."/>
            <person name="Alvarado L."/>
            <person name="Berlin A.M."/>
            <person name="Chapman S.B."/>
            <person name="Dewar J."/>
            <person name="Goldberg J."/>
            <person name="Griggs A."/>
            <person name="Gujja S."/>
            <person name="Hansen M."/>
            <person name="Howarth C."/>
            <person name="Imamovic A."/>
            <person name="Larimer J."/>
            <person name="McCowan C."/>
            <person name="Murphy C."/>
            <person name="Pearson M."/>
            <person name="Priest M."/>
            <person name="Roberts A."/>
            <person name="Saif S."/>
            <person name="Shea T."/>
            <person name="Sykes S."/>
            <person name="Wortman J."/>
            <person name="Nusbaum C."/>
            <person name="Birren B."/>
        </authorList>
    </citation>
    <scope>NUCLEOTIDE SEQUENCE</scope>
    <source>
        <strain evidence="4">CBS 10117</strain>
    </source>
</reference>
<feature type="compositionally biased region" description="Basic and acidic residues" evidence="1">
    <location>
        <begin position="150"/>
        <end position="168"/>
    </location>
</feature>
<feature type="region of interest" description="Disordered" evidence="1">
    <location>
        <begin position="1"/>
        <end position="30"/>
    </location>
</feature>
<feature type="compositionally biased region" description="Acidic residues" evidence="1">
    <location>
        <begin position="169"/>
        <end position="189"/>
    </location>
</feature>
<evidence type="ECO:0000313" key="4">
    <source>
        <dbReference type="EMBL" id="WWC64417.1"/>
    </source>
</evidence>
<keyword evidence="2" id="KW-1133">Transmembrane helix</keyword>
<keyword evidence="5" id="KW-1185">Reference proteome</keyword>
<evidence type="ECO:0000313" key="5">
    <source>
        <dbReference type="Proteomes" id="UP000078595"/>
    </source>
</evidence>
<proteinExistence type="predicted"/>
<sequence length="259" mass="29675">MAPYVKVPREDNSSTAPSSSGDTEADATDTSSFMDKYSKEIYIGLAVLGVLVLGYFLWAGSTHRLSYPPFNQKRCVDCKKGISKDKTEDEDYFKNDPASSSEEAGKNGKSEGWVCKACQEKREEKMLSKEMGEDSKSSKSRSKGKVTAPGREKEGKGGKSKIASREVDSDSEEDYTSDEDEEEEEEEVIETVKRVRRVERDSPIKEEKRKSRPPPLKKRYEEESDSDDYESTDEEEEKETREREKRREQARKEKRREKD</sequence>
<dbReference type="GeneID" id="28970127"/>
<feature type="compositionally biased region" description="Polar residues" evidence="1">
    <location>
        <begin position="13"/>
        <end position="30"/>
    </location>
</feature>
<dbReference type="AlphaFoldDB" id="A0A1A5ZYI4"/>
<name>A0A1A5ZYI4_9TREE</name>
<evidence type="ECO:0000256" key="1">
    <source>
        <dbReference type="SAM" id="MobiDB-lite"/>
    </source>
</evidence>
<dbReference type="OrthoDB" id="2564982at2759"/>
<gene>
    <name evidence="3" type="ORF">I303_06428</name>
    <name evidence="4" type="ORF">I303_107027</name>
</gene>
<evidence type="ECO:0000313" key="3">
    <source>
        <dbReference type="EMBL" id="OBR82871.1"/>
    </source>
</evidence>
<dbReference type="Proteomes" id="UP000078595">
    <property type="component" value="Chromosome 9"/>
</dbReference>
<keyword evidence="2" id="KW-0812">Transmembrane</keyword>